<proteinExistence type="inferred from homology"/>
<dbReference type="InterPro" id="IPR021419">
    <property type="entry name" value="Mediator_Med25_VWA"/>
</dbReference>
<dbReference type="PANTHER" id="PTHR12433">
    <property type="entry name" value="MEDIATOR OF RNA POLYMERASE II TRANSCRIPTION SUBUNIT 25"/>
    <property type="match status" value="1"/>
</dbReference>
<dbReference type="GO" id="GO:0045944">
    <property type="term" value="P:positive regulation of transcription by RNA polymerase II"/>
    <property type="evidence" value="ECO:0007669"/>
    <property type="project" value="TreeGrafter"/>
</dbReference>
<evidence type="ECO:0000313" key="5">
    <source>
        <dbReference type="EMBL" id="CAG8627519.1"/>
    </source>
</evidence>
<feature type="compositionally biased region" description="Low complexity" evidence="3">
    <location>
        <begin position="308"/>
        <end position="334"/>
    </location>
</feature>
<keyword evidence="6" id="KW-1185">Reference proteome</keyword>
<organism evidence="5 6">
    <name type="scientific">Paraglomus occultum</name>
    <dbReference type="NCBI Taxonomy" id="144539"/>
    <lineage>
        <taxon>Eukaryota</taxon>
        <taxon>Fungi</taxon>
        <taxon>Fungi incertae sedis</taxon>
        <taxon>Mucoromycota</taxon>
        <taxon>Glomeromycotina</taxon>
        <taxon>Glomeromycetes</taxon>
        <taxon>Paraglomerales</taxon>
        <taxon>Paraglomeraceae</taxon>
        <taxon>Paraglomus</taxon>
    </lineage>
</organism>
<comment type="caution">
    <text evidence="5">The sequence shown here is derived from an EMBL/GenBank/DDBJ whole genome shotgun (WGS) entry which is preliminary data.</text>
</comment>
<evidence type="ECO:0000256" key="3">
    <source>
        <dbReference type="SAM" id="MobiDB-lite"/>
    </source>
</evidence>
<dbReference type="PANTHER" id="PTHR12433:SF11">
    <property type="entry name" value="MEDIATOR OF RNA POLYMERASE II TRANSCRIPTION SUBUNIT 25"/>
    <property type="match status" value="1"/>
</dbReference>
<dbReference type="InterPro" id="IPR036465">
    <property type="entry name" value="vWFA_dom_sf"/>
</dbReference>
<protein>
    <recommendedName>
        <fullName evidence="2">Mediator of RNA polymerase II transcription subunit 25</fullName>
    </recommendedName>
</protein>
<evidence type="ECO:0000256" key="1">
    <source>
        <dbReference type="ARBA" id="ARBA00009102"/>
    </source>
</evidence>
<evidence type="ECO:0000256" key="2">
    <source>
        <dbReference type="ARBA" id="ARBA00019694"/>
    </source>
</evidence>
<reference evidence="5" key="1">
    <citation type="submission" date="2021-06" db="EMBL/GenBank/DDBJ databases">
        <authorList>
            <person name="Kallberg Y."/>
            <person name="Tangrot J."/>
            <person name="Rosling A."/>
        </authorList>
    </citation>
    <scope>NUCLEOTIDE SEQUENCE</scope>
    <source>
        <strain evidence="5">IA702</strain>
    </source>
</reference>
<dbReference type="SUPFAM" id="SSF53300">
    <property type="entry name" value="vWA-like"/>
    <property type="match status" value="1"/>
</dbReference>
<dbReference type="GO" id="GO:0016592">
    <property type="term" value="C:mediator complex"/>
    <property type="evidence" value="ECO:0007669"/>
    <property type="project" value="TreeGrafter"/>
</dbReference>
<evidence type="ECO:0000313" key="6">
    <source>
        <dbReference type="Proteomes" id="UP000789572"/>
    </source>
</evidence>
<name>A0A9N9GQK4_9GLOM</name>
<gene>
    <name evidence="5" type="ORF">POCULU_LOCUS8724</name>
</gene>
<dbReference type="Pfam" id="PF11265">
    <property type="entry name" value="Med25_VWA"/>
    <property type="match status" value="1"/>
</dbReference>
<accession>A0A9N9GQK4</accession>
<feature type="region of interest" description="Disordered" evidence="3">
    <location>
        <begin position="228"/>
        <end position="345"/>
    </location>
</feature>
<dbReference type="OrthoDB" id="7690434at2759"/>
<feature type="compositionally biased region" description="Polar residues" evidence="3">
    <location>
        <begin position="296"/>
        <end position="306"/>
    </location>
</feature>
<dbReference type="AlphaFoldDB" id="A0A9N9GQK4"/>
<evidence type="ECO:0000259" key="4">
    <source>
        <dbReference type="Pfam" id="PF11265"/>
    </source>
</evidence>
<dbReference type="Gene3D" id="3.40.50.410">
    <property type="entry name" value="von Willebrand factor, type A domain"/>
    <property type="match status" value="1"/>
</dbReference>
<dbReference type="GO" id="GO:0005667">
    <property type="term" value="C:transcription regulator complex"/>
    <property type="evidence" value="ECO:0007669"/>
    <property type="project" value="TreeGrafter"/>
</dbReference>
<sequence length="501" mass="54908">MPISRSSSHALPEVLVVFVIDGSWRMNKHFRNVCEKILRPIIQKLKSPKVIDLEDKQNKDRITPALRYGLVIFRDFHSINIVESRHFNADLSDFYMQLDSLVFCQGGFDNAIAEGLIAAVEMFDTHKQQMHYELIEPEKHCILVTNSNPLMDAVHHNEDERYDEYALTDICEEMARQNIHLSLVVPDRELKLVKLDEIVKTVNKEKEVVDLSQEFDVGMLSDQANVDAPQTKKIKTEKVASTDNQNINKSTPSPSQPLLVQRTQGQNSTGKQQSQPQPRSQQSMKTQPNATPPQRSPTQVQQSPAQRSPVANPSPASLPSSAAAKLPAANTPAKVATTPRLGTQQIQRDANANIISVVNTSLPNATSPGPQIVRRAGGTPGPTATPGPNPHLAVRPSTHRLWNPEVVAQLTIRNQFIHANNAGISTSTGITTSPQVANTINIANGLVGLQSTSNSHNTATPTQGSVQRTLQTPSTVSANITSQLNVQPQQTNTTQTLQRSA</sequence>
<feature type="domain" description="Mediator of RNA polymerase II transcription subunit 25 von Willebrand factor type A" evidence="4">
    <location>
        <begin position="16"/>
        <end position="197"/>
    </location>
</feature>
<dbReference type="EMBL" id="CAJVPJ010002704">
    <property type="protein sequence ID" value="CAG8627519.1"/>
    <property type="molecule type" value="Genomic_DNA"/>
</dbReference>
<dbReference type="Proteomes" id="UP000789572">
    <property type="component" value="Unassembled WGS sequence"/>
</dbReference>
<feature type="compositionally biased region" description="Low complexity" evidence="3">
    <location>
        <begin position="272"/>
        <end position="283"/>
    </location>
</feature>
<feature type="compositionally biased region" description="Polar residues" evidence="3">
    <location>
        <begin position="241"/>
        <end position="271"/>
    </location>
</feature>
<comment type="similarity">
    <text evidence="1">Belongs to the Mediator complex subunit 25 family.</text>
</comment>
<feature type="non-terminal residue" evidence="5">
    <location>
        <position position="1"/>
    </location>
</feature>